<dbReference type="InterPro" id="IPR022796">
    <property type="entry name" value="Chloroa_b-bind"/>
</dbReference>
<keyword evidence="3" id="KW-0602">Photosynthesis</keyword>
<name>A0A813F6H9_POLGL</name>
<dbReference type="Gene3D" id="3.30.2160.10">
    <property type="entry name" value="Hect, E3 ligase catalytic domain"/>
    <property type="match status" value="1"/>
</dbReference>
<evidence type="ECO:0000256" key="2">
    <source>
        <dbReference type="ARBA" id="ARBA00022528"/>
    </source>
</evidence>
<dbReference type="SUPFAM" id="SSF56204">
    <property type="entry name" value="Hect, E3 ligase catalytic domain"/>
    <property type="match status" value="1"/>
</dbReference>
<dbReference type="InterPro" id="IPR001344">
    <property type="entry name" value="Chloro_AB-bd_pln"/>
</dbReference>
<dbReference type="Pfam" id="PF00632">
    <property type="entry name" value="HECT"/>
    <property type="match status" value="1"/>
</dbReference>
<feature type="active site" description="Glycyl thioester intermediate" evidence="6">
    <location>
        <position position="2301"/>
    </location>
</feature>
<dbReference type="PROSITE" id="PS50237">
    <property type="entry name" value="HECT"/>
    <property type="match status" value="1"/>
</dbReference>
<keyword evidence="5 6" id="KW-0833">Ubl conjugation pathway</keyword>
<evidence type="ECO:0000256" key="1">
    <source>
        <dbReference type="ARBA" id="ARBA00004229"/>
    </source>
</evidence>
<dbReference type="SUPFAM" id="SSF103511">
    <property type="entry name" value="Chlorophyll a-b binding protein"/>
    <property type="match status" value="6"/>
</dbReference>
<sequence>MVMTFDQMGVEDPPRDMAALSKLGAHGVSAGNIQRDLMKLFKDLKAPEPERIRTSVFKKEAGAWRTAMEEVSVFLPHDWFECIASHHLMDPIFGAKEVPKFWKQVSDKDPRLFMNPMKRVSNWKEKFIPFLVHGDGAPRHKHDSIQVSSFKSMLSFEAGQWEGAKDLQRSLAIQVDMPRTFAGPRQMPRTFAGPWQMPRTFAGPRQMPRTFAGPRQMPRTFAGPWHMLPSTFAGPYDAKDLCRSFAYAAKDLCRSLAYDAKDLCRSLAYDAKDLCRYAAKDLCRSLAYDAKDLCRSLADAEDLKLQTSRVAAASLLLGGVAWAQTAFVPAAGRLGQVQSPLQLRGAAGAAGLGATALLPVGLAAATLAVAGTGAHLGFDPLNLAVSGGTFDKAASAVPETTYYNYRESEVKHGRFAMVAFLAIFAESADRSAVLHQLGQVKLEDKLDGTLGLDEVQLPVLLVGLGIQALAEYNLQSSEKDDNFLSVEYKKDRMPGDLGFDPLGLGKGSGADKKGLHNIEINTGRLAMIGVTTFLFKEFIVKDAHPASKILFGISERPALFQLSAMTAPQTSRVAAASLLLGGVAWAQTAFVPAAGRVGQVQSPPQLRGAAGAAAVGAEGSAEVLGATGLLPVGLAAATLAVAGTGAGRRRQLATQRRFFAGGPAPTPATATSYKDYNDPFLGSADLGFDPLNLAVSGGTFDKATSAVPETTYYNYRESEVKHGRFAMVAFLAIFAESADRSAVLHQLGQVKLEDKLDGTLGLDEVQLPVLLVGLGIQALAEYNLQSSEKDDNFLSVEYKKDRMPGDLGFDPLGLGKGSGADKKGLHNTEINTGRLAMIGVTTFLFKEFIVKDAVLASKILFGSSERPALFELSAMTAPQTSRVAAASLLLGGVAWAQTAFVPAAGRVGQVQSPPQLRGAAGAAAVGAEGSAEGLGATALLPVGLAAATLAVAGTGARRRQLATQRRFFAGGPAPTPATATSYKDYNDPFLGSADLGFDPLNLAVSGGTFDKAASAVPETTYYNYRESEVKHGRFAMVAFLAIFAESADRSAVLHQLGQVKIEDKLDGTLGLDEVQLPVLVVGLGIQALAEYNLQSSEKDDNFLSVEYKKDRMPGDLGFDPLGLGKGSGADKKGLHNTEVNTGRLAMIGITTFLFKEFIVKDAVLASKILFGISERPALLELSAMTAPQTSRVAAASLLLGGVAWAQTAFVPAAGRVGQVQSPPQLRGAAGAAAVGAEGSAEGLGATALLPVGLAAATLAVAGTGAGRRRQLATQRRFFAGGPAPTPATATSYKDYNDPFLGSADFGFDPLNLAVSGGTFDKAASAVPETTYYNYRESEVKHGRFAMVAFLAIFAESADRSAVLHQLGQVKLEDKLDGTLGLDEVQLPVLLVGLGIQALAEYNLQSSEKDDNFLSVEYKKDRMPGDLGFDPLGLGKGSGADKKGLHNIEINTGRLAMIGVTTFLFKEFIVKDAVLASKILFGISERLALLELSAMTAPQTSRVAAASLLLGGVAWAQTAFVPAAGRLGQVQSPPQLRGAAGAAAVGAEGSAEGLGATALLPVGLAAATLAVAGTGARRRQLATQRRATSYKDYNDPFLGSADSGGTFDKAASAVPETTYYNYRESEVKHGRFAMVAFLAIFAESADRSAVLHQLGQVKLEDKLDGTLGLDEVQLPVLLVGLGIQALAEYNLQSSEKDDNFLSVEYKKDRMPGDLGFDPLGLGKGSGADKKGLHNIEINTGRLAMIGVTTFLFKEFIVKDAVLASKILFGISESPALLELSAMTAPQTSRVAAASLLLGGVAWAQTAFVPAAGRVGQVQSPLQLRGAAGAAAAVGAEGSAEGLGATALLPVGLAAATLAGAGTGARRRQLATQRRATSYKDYNDPFLGSADFGFDPLNLAVSGGTFDKAASAVPETTYYNYRESEVKHGRFAMVAFLAIFAESADRSAVLHQLGQVKLEDKLDGTLGLDEVQLPVLLVGLGIQALAEYNLQSSEKDDNFLSVEYKKDRMPGDLGFDPLGLGKGSGADKKGLHNIEINTGRLAMIGVTTFLFKEFIVKDAVLASKLFELQQIFRSLPAIRDLTALPESAAAQPVDAASPTSEAPSEERVVLPSLVQLSDRLPGSDRSEAWRPLRVAGSAEVSLGEDACVTDANKADFTQKLSEWRLYGSILPQVNAMATGLAKVLPEELRKEMRSLLSPLEIAGLLSGLGGQISVEDWEKHTFYTHGLSKDSPVVVWFWQTVHGWASGESAAFLPQLLQFVTGSARVPVGGFSELVGFNGSKHAFTLANGSHLTPDALPMAHACICTLDLPPYTDFETCQKKLTQMLQMGRAHFDEAAGRGDEE</sequence>
<evidence type="ECO:0000259" key="7">
    <source>
        <dbReference type="PROSITE" id="PS50237"/>
    </source>
</evidence>
<gene>
    <name evidence="8" type="ORF">PGLA1383_LOCUS25066</name>
</gene>
<keyword evidence="2" id="KW-0150">Chloroplast</keyword>
<dbReference type="EMBL" id="CAJNNV010020574">
    <property type="protein sequence ID" value="CAE8607122.1"/>
    <property type="molecule type" value="Genomic_DNA"/>
</dbReference>
<reference evidence="8" key="1">
    <citation type="submission" date="2021-02" db="EMBL/GenBank/DDBJ databases">
        <authorList>
            <person name="Dougan E. K."/>
            <person name="Rhodes N."/>
            <person name="Thang M."/>
            <person name="Chan C."/>
        </authorList>
    </citation>
    <scope>NUCLEOTIDE SEQUENCE</scope>
</reference>
<dbReference type="PANTHER" id="PTHR21649">
    <property type="entry name" value="CHLOROPHYLL A/B BINDING PROTEIN"/>
    <property type="match status" value="1"/>
</dbReference>
<evidence type="ECO:0000256" key="3">
    <source>
        <dbReference type="ARBA" id="ARBA00022531"/>
    </source>
</evidence>
<dbReference type="GO" id="GO:0004842">
    <property type="term" value="F:ubiquitin-protein transferase activity"/>
    <property type="evidence" value="ECO:0007669"/>
    <property type="project" value="InterPro"/>
</dbReference>
<dbReference type="Proteomes" id="UP000654075">
    <property type="component" value="Unassembled WGS sequence"/>
</dbReference>
<accession>A0A813F6H9</accession>
<dbReference type="GO" id="GO:0016020">
    <property type="term" value="C:membrane"/>
    <property type="evidence" value="ECO:0007669"/>
    <property type="project" value="InterPro"/>
</dbReference>
<dbReference type="OrthoDB" id="423598at2759"/>
<dbReference type="InterPro" id="IPR000569">
    <property type="entry name" value="HECT_dom"/>
</dbReference>
<protein>
    <recommendedName>
        <fullName evidence="7">HECT domain-containing protein</fullName>
    </recommendedName>
</protein>
<comment type="caution">
    <text evidence="8">The sequence shown here is derived from an EMBL/GenBank/DDBJ whole genome shotgun (WGS) entry which is preliminary data.</text>
</comment>
<feature type="domain" description="HECT" evidence="7">
    <location>
        <begin position="2141"/>
        <end position="2334"/>
    </location>
</feature>
<dbReference type="InterPro" id="IPR035983">
    <property type="entry name" value="Hect_E3_ubiquitin_ligase"/>
</dbReference>
<dbReference type="Pfam" id="PF00504">
    <property type="entry name" value="Chloroa_b-bind"/>
    <property type="match status" value="6"/>
</dbReference>
<keyword evidence="4" id="KW-0934">Plastid</keyword>
<organism evidence="8 9">
    <name type="scientific">Polarella glacialis</name>
    <name type="common">Dinoflagellate</name>
    <dbReference type="NCBI Taxonomy" id="89957"/>
    <lineage>
        <taxon>Eukaryota</taxon>
        <taxon>Sar</taxon>
        <taxon>Alveolata</taxon>
        <taxon>Dinophyceae</taxon>
        <taxon>Suessiales</taxon>
        <taxon>Suessiaceae</taxon>
        <taxon>Polarella</taxon>
    </lineage>
</organism>
<comment type="subcellular location">
    <subcellularLocation>
        <location evidence="1">Plastid</location>
        <location evidence="1">Chloroplast</location>
    </subcellularLocation>
</comment>
<proteinExistence type="predicted"/>
<evidence type="ECO:0000256" key="5">
    <source>
        <dbReference type="ARBA" id="ARBA00022786"/>
    </source>
</evidence>
<evidence type="ECO:0000313" key="8">
    <source>
        <dbReference type="EMBL" id="CAE8607122.1"/>
    </source>
</evidence>
<dbReference type="GO" id="GO:0009507">
    <property type="term" value="C:chloroplast"/>
    <property type="evidence" value="ECO:0007669"/>
    <property type="project" value="UniProtKB-SubCell"/>
</dbReference>
<dbReference type="SMART" id="SM00119">
    <property type="entry name" value="HECTc"/>
    <property type="match status" value="1"/>
</dbReference>
<dbReference type="Gene3D" id="3.30.2410.10">
    <property type="entry name" value="Hect, E3 ligase catalytic domain"/>
    <property type="match status" value="1"/>
</dbReference>
<keyword evidence="9" id="KW-1185">Reference proteome</keyword>
<evidence type="ECO:0000313" key="9">
    <source>
        <dbReference type="Proteomes" id="UP000654075"/>
    </source>
</evidence>
<evidence type="ECO:0000256" key="6">
    <source>
        <dbReference type="PROSITE-ProRule" id="PRU00104"/>
    </source>
</evidence>
<evidence type="ECO:0000256" key="4">
    <source>
        <dbReference type="ARBA" id="ARBA00022640"/>
    </source>
</evidence>
<dbReference type="GO" id="GO:0009765">
    <property type="term" value="P:photosynthesis, light harvesting"/>
    <property type="evidence" value="ECO:0007669"/>
    <property type="project" value="InterPro"/>
</dbReference>
<dbReference type="Gene3D" id="3.90.1750.10">
    <property type="entry name" value="Hect, E3 ligase catalytic domains"/>
    <property type="match status" value="1"/>
</dbReference>
<dbReference type="Gene3D" id="1.10.3460.10">
    <property type="entry name" value="Chlorophyll a/b binding protein domain"/>
    <property type="match status" value="6"/>
</dbReference>